<evidence type="ECO:0000313" key="2">
    <source>
        <dbReference type="EMBL" id="KIJ09983.1"/>
    </source>
</evidence>
<dbReference type="Proteomes" id="UP000053647">
    <property type="component" value="Unassembled WGS sequence"/>
</dbReference>
<reference evidence="2 3" key="1">
    <citation type="submission" date="2014-06" db="EMBL/GenBank/DDBJ databases">
        <authorList>
            <consortium name="DOE Joint Genome Institute"/>
            <person name="Kuo A."/>
            <person name="Kohler A."/>
            <person name="Nagy L.G."/>
            <person name="Floudas D."/>
            <person name="Copeland A."/>
            <person name="Barry K.W."/>
            <person name="Cichocki N."/>
            <person name="Veneault-Fourrey C."/>
            <person name="LaButti K."/>
            <person name="Lindquist E.A."/>
            <person name="Lipzen A."/>
            <person name="Lundell T."/>
            <person name="Morin E."/>
            <person name="Murat C."/>
            <person name="Sun H."/>
            <person name="Tunlid A."/>
            <person name="Henrissat B."/>
            <person name="Grigoriev I.V."/>
            <person name="Hibbett D.S."/>
            <person name="Martin F."/>
            <person name="Nordberg H.P."/>
            <person name="Cantor M.N."/>
            <person name="Hua S.X."/>
        </authorList>
    </citation>
    <scope>NUCLEOTIDE SEQUENCE [LARGE SCALE GENOMIC DNA]</scope>
    <source>
        <strain evidence="2 3">ATCC 200175</strain>
    </source>
</reference>
<organism evidence="2 3">
    <name type="scientific">Paxillus involutus ATCC 200175</name>
    <dbReference type="NCBI Taxonomy" id="664439"/>
    <lineage>
        <taxon>Eukaryota</taxon>
        <taxon>Fungi</taxon>
        <taxon>Dikarya</taxon>
        <taxon>Basidiomycota</taxon>
        <taxon>Agaricomycotina</taxon>
        <taxon>Agaricomycetes</taxon>
        <taxon>Agaricomycetidae</taxon>
        <taxon>Boletales</taxon>
        <taxon>Paxilineae</taxon>
        <taxon>Paxillaceae</taxon>
        <taxon>Paxillus</taxon>
    </lineage>
</organism>
<keyword evidence="1" id="KW-0732">Signal</keyword>
<gene>
    <name evidence="2" type="ORF">PAXINDRAFT_39527</name>
</gene>
<feature type="non-terminal residue" evidence="2">
    <location>
        <position position="130"/>
    </location>
</feature>
<dbReference type="AlphaFoldDB" id="A0A0C9TGR0"/>
<dbReference type="InterPro" id="IPR041078">
    <property type="entry name" value="Plavaka"/>
</dbReference>
<accession>A0A0C9TGR0</accession>
<dbReference type="EMBL" id="KN819423">
    <property type="protein sequence ID" value="KIJ09983.1"/>
    <property type="molecule type" value="Genomic_DNA"/>
</dbReference>
<keyword evidence="3" id="KW-1185">Reference proteome</keyword>
<reference evidence="3" key="2">
    <citation type="submission" date="2015-01" db="EMBL/GenBank/DDBJ databases">
        <title>Evolutionary Origins and Diversification of the Mycorrhizal Mutualists.</title>
        <authorList>
            <consortium name="DOE Joint Genome Institute"/>
            <consortium name="Mycorrhizal Genomics Consortium"/>
            <person name="Kohler A."/>
            <person name="Kuo A."/>
            <person name="Nagy L.G."/>
            <person name="Floudas D."/>
            <person name="Copeland A."/>
            <person name="Barry K.W."/>
            <person name="Cichocki N."/>
            <person name="Veneault-Fourrey C."/>
            <person name="LaButti K."/>
            <person name="Lindquist E.A."/>
            <person name="Lipzen A."/>
            <person name="Lundell T."/>
            <person name="Morin E."/>
            <person name="Murat C."/>
            <person name="Riley R."/>
            <person name="Ohm R."/>
            <person name="Sun H."/>
            <person name="Tunlid A."/>
            <person name="Henrissat B."/>
            <person name="Grigoriev I.V."/>
            <person name="Hibbett D.S."/>
            <person name="Martin F."/>
        </authorList>
    </citation>
    <scope>NUCLEOTIDE SEQUENCE [LARGE SCALE GENOMIC DNA]</scope>
    <source>
        <strain evidence="3">ATCC 200175</strain>
    </source>
</reference>
<dbReference type="HOGENOM" id="CLU_006344_8_3_1"/>
<evidence type="ECO:0000256" key="1">
    <source>
        <dbReference type="SAM" id="SignalP"/>
    </source>
</evidence>
<protein>
    <submittedName>
        <fullName evidence="2">Unplaced genomic scaffold PAXINscaffold_101, whole genome shotgun sequence</fullName>
    </submittedName>
</protein>
<dbReference type="Pfam" id="PF18759">
    <property type="entry name" value="Plavaka"/>
    <property type="match status" value="2"/>
</dbReference>
<sequence>WTGKWWHAVQSLLAEGVSIAPLIIATDKTQLTQFSGGKSAYPVHLTLGNIPRAIRQRPSQHVCILLRYLSVDKVTVCGQSGVEVVCGDGSVRMVHPILACYVVDYPEQCLVTCTKYGTCPKCQRPAGDLE</sequence>
<feature type="non-terminal residue" evidence="2">
    <location>
        <position position="1"/>
    </location>
</feature>
<proteinExistence type="predicted"/>
<name>A0A0C9TGR0_PAXIN</name>
<dbReference type="OrthoDB" id="2418900at2759"/>
<feature type="chain" id="PRO_5002203581" evidence="1">
    <location>
        <begin position="20"/>
        <end position="130"/>
    </location>
</feature>
<evidence type="ECO:0000313" key="3">
    <source>
        <dbReference type="Proteomes" id="UP000053647"/>
    </source>
</evidence>
<feature type="signal peptide" evidence="1">
    <location>
        <begin position="1"/>
        <end position="19"/>
    </location>
</feature>